<organism evidence="2 3">
    <name type="scientific">Puniceicoccus vermicola</name>
    <dbReference type="NCBI Taxonomy" id="388746"/>
    <lineage>
        <taxon>Bacteria</taxon>
        <taxon>Pseudomonadati</taxon>
        <taxon>Verrucomicrobiota</taxon>
        <taxon>Opitutia</taxon>
        <taxon>Puniceicoccales</taxon>
        <taxon>Puniceicoccaceae</taxon>
        <taxon>Puniceicoccus</taxon>
    </lineage>
</organism>
<proteinExistence type="predicted"/>
<evidence type="ECO:0000313" key="3">
    <source>
        <dbReference type="Proteomes" id="UP000525652"/>
    </source>
</evidence>
<dbReference type="RefSeq" id="WP_185694987.1">
    <property type="nucleotide sequence ID" value="NZ_JACHVA010000143.1"/>
</dbReference>
<keyword evidence="1" id="KW-0732">Signal</keyword>
<dbReference type="Pfam" id="PF07027">
    <property type="entry name" value="DUF1318"/>
    <property type="match status" value="1"/>
</dbReference>
<accession>A0A7X1B2D7</accession>
<comment type="caution">
    <text evidence="2">The sequence shown here is derived from an EMBL/GenBank/DDBJ whole genome shotgun (WGS) entry which is preliminary data.</text>
</comment>
<reference evidence="2 3" key="1">
    <citation type="submission" date="2020-07" db="EMBL/GenBank/DDBJ databases">
        <authorList>
            <person name="Feng X."/>
        </authorList>
    </citation>
    <scope>NUCLEOTIDE SEQUENCE [LARGE SCALE GENOMIC DNA]</scope>
    <source>
        <strain evidence="2 3">JCM14086</strain>
    </source>
</reference>
<name>A0A7X1B2D7_9BACT</name>
<dbReference type="EMBL" id="JACHVA010000143">
    <property type="protein sequence ID" value="MBC2604376.1"/>
    <property type="molecule type" value="Genomic_DNA"/>
</dbReference>
<dbReference type="Proteomes" id="UP000525652">
    <property type="component" value="Unassembled WGS sequence"/>
</dbReference>
<dbReference type="AlphaFoldDB" id="A0A7X1B2D7"/>
<feature type="signal peptide" evidence="1">
    <location>
        <begin position="1"/>
        <end position="24"/>
    </location>
</feature>
<evidence type="ECO:0000256" key="1">
    <source>
        <dbReference type="SAM" id="SignalP"/>
    </source>
</evidence>
<sequence>MIKHRPLLLILLIPAILSGSAALADNETTDLDDTVMQGSGAPDLSTLKNQLMEREDQINELMDQGLVGITNEGLYSIRGDISPMQSKHVQEQNDDLKAYYDIVAKEKGEDVEKVQKSSAAQMIKDAGPQVWVQDEEGDWFQK</sequence>
<feature type="chain" id="PRO_5030962273" evidence="1">
    <location>
        <begin position="25"/>
        <end position="142"/>
    </location>
</feature>
<keyword evidence="3" id="KW-1185">Reference proteome</keyword>
<dbReference type="InterPro" id="IPR008309">
    <property type="entry name" value="YdbL"/>
</dbReference>
<protein>
    <submittedName>
        <fullName evidence="2">DUF1318 domain-containing protein</fullName>
    </submittedName>
</protein>
<evidence type="ECO:0000313" key="2">
    <source>
        <dbReference type="EMBL" id="MBC2604376.1"/>
    </source>
</evidence>
<gene>
    <name evidence="2" type="ORF">H5P30_21560</name>
</gene>